<dbReference type="Proteomes" id="UP001212841">
    <property type="component" value="Unassembled WGS sequence"/>
</dbReference>
<evidence type="ECO:0000313" key="3">
    <source>
        <dbReference type="Proteomes" id="UP001212841"/>
    </source>
</evidence>
<accession>A0AAD5SHP4</accession>
<evidence type="ECO:0000313" key="2">
    <source>
        <dbReference type="EMBL" id="KAJ3055131.1"/>
    </source>
</evidence>
<reference evidence="2" key="1">
    <citation type="submission" date="2020-05" db="EMBL/GenBank/DDBJ databases">
        <title>Phylogenomic resolution of chytrid fungi.</title>
        <authorList>
            <person name="Stajich J.E."/>
            <person name="Amses K."/>
            <person name="Simmons R."/>
            <person name="Seto K."/>
            <person name="Myers J."/>
            <person name="Bonds A."/>
            <person name="Quandt C.A."/>
            <person name="Barry K."/>
            <person name="Liu P."/>
            <person name="Grigoriev I."/>
            <person name="Longcore J.E."/>
            <person name="James T.Y."/>
        </authorList>
    </citation>
    <scope>NUCLEOTIDE SEQUENCE</scope>
    <source>
        <strain evidence="2">JEL0318</strain>
    </source>
</reference>
<sequence length="154" mass="16146">MYGNRRTGREAPQERNGNGAGSERASPTPDNSDADGGKQKADPGLRKGMMTKKMKADGPGSSPKIKKNKAALSSPFVQPVQTPLEGLHSSSVAPRPQMAGKSVPEQVAGKRRPGTGKSVPRHIQPIQDEDIDVDGEGSDDADADGSDDEGMIVD</sequence>
<dbReference type="EMBL" id="JADGJD010000093">
    <property type="protein sequence ID" value="KAJ3055131.1"/>
    <property type="molecule type" value="Genomic_DNA"/>
</dbReference>
<protein>
    <submittedName>
        <fullName evidence="2">Uncharacterized protein</fullName>
    </submittedName>
</protein>
<gene>
    <name evidence="2" type="ORF">HK097_011367</name>
</gene>
<feature type="compositionally biased region" description="Acidic residues" evidence="1">
    <location>
        <begin position="127"/>
        <end position="154"/>
    </location>
</feature>
<proteinExistence type="predicted"/>
<name>A0AAD5SHP4_9FUNG</name>
<dbReference type="AlphaFoldDB" id="A0AAD5SHP4"/>
<evidence type="ECO:0000256" key="1">
    <source>
        <dbReference type="SAM" id="MobiDB-lite"/>
    </source>
</evidence>
<comment type="caution">
    <text evidence="2">The sequence shown here is derived from an EMBL/GenBank/DDBJ whole genome shotgun (WGS) entry which is preliminary data.</text>
</comment>
<organism evidence="2 3">
    <name type="scientific">Rhizophlyctis rosea</name>
    <dbReference type="NCBI Taxonomy" id="64517"/>
    <lineage>
        <taxon>Eukaryota</taxon>
        <taxon>Fungi</taxon>
        <taxon>Fungi incertae sedis</taxon>
        <taxon>Chytridiomycota</taxon>
        <taxon>Chytridiomycota incertae sedis</taxon>
        <taxon>Chytridiomycetes</taxon>
        <taxon>Rhizophlyctidales</taxon>
        <taxon>Rhizophlyctidaceae</taxon>
        <taxon>Rhizophlyctis</taxon>
    </lineage>
</organism>
<feature type="region of interest" description="Disordered" evidence="1">
    <location>
        <begin position="1"/>
        <end position="154"/>
    </location>
</feature>
<feature type="compositionally biased region" description="Basic and acidic residues" evidence="1">
    <location>
        <begin position="35"/>
        <end position="45"/>
    </location>
</feature>
<keyword evidence="3" id="KW-1185">Reference proteome</keyword>